<keyword evidence="2" id="KW-1185">Reference proteome</keyword>
<comment type="caution">
    <text evidence="1">The sequence shown here is derived from an EMBL/GenBank/DDBJ whole genome shotgun (WGS) entry which is preliminary data.</text>
</comment>
<proteinExistence type="predicted"/>
<organism evidence="1 2">
    <name type="scientific">Pyxicephalus adspersus</name>
    <name type="common">African bullfrog</name>
    <dbReference type="NCBI Taxonomy" id="30357"/>
    <lineage>
        <taxon>Eukaryota</taxon>
        <taxon>Metazoa</taxon>
        <taxon>Chordata</taxon>
        <taxon>Craniata</taxon>
        <taxon>Vertebrata</taxon>
        <taxon>Euteleostomi</taxon>
        <taxon>Amphibia</taxon>
        <taxon>Batrachia</taxon>
        <taxon>Anura</taxon>
        <taxon>Neobatrachia</taxon>
        <taxon>Ranoidea</taxon>
        <taxon>Pyxicephalidae</taxon>
        <taxon>Pyxicephalinae</taxon>
        <taxon>Pyxicephalus</taxon>
    </lineage>
</organism>
<sequence>MYIVTKYSKFLWLYSKIVDSYVKITKLITMIIQKGVDTYSETETWFPPSFITTDMVWMEATCVLCLSTPTRCFPSLSISSAQKIAGSIEGR</sequence>
<dbReference type="AlphaFoldDB" id="A0AAV3AL79"/>
<protein>
    <submittedName>
        <fullName evidence="1">Uncharacterized protein</fullName>
    </submittedName>
</protein>
<gene>
    <name evidence="1" type="ORF">GDO54_014436</name>
</gene>
<reference evidence="1" key="1">
    <citation type="thesis" date="2020" institute="ProQuest LLC" country="789 East Eisenhower Parkway, Ann Arbor, MI, USA">
        <title>Comparative Genomics and Chromosome Evolution.</title>
        <authorList>
            <person name="Mudd A.B."/>
        </authorList>
    </citation>
    <scope>NUCLEOTIDE SEQUENCE</scope>
    <source>
        <strain evidence="1">1538</strain>
        <tissue evidence="1">Blood</tissue>
    </source>
</reference>
<evidence type="ECO:0000313" key="1">
    <source>
        <dbReference type="EMBL" id="DBA23527.1"/>
    </source>
</evidence>
<accession>A0AAV3AL79</accession>
<name>A0AAV3AL79_PYXAD</name>
<dbReference type="EMBL" id="DYDO01000006">
    <property type="protein sequence ID" value="DBA23527.1"/>
    <property type="molecule type" value="Genomic_DNA"/>
</dbReference>
<dbReference type="Proteomes" id="UP001181693">
    <property type="component" value="Unassembled WGS sequence"/>
</dbReference>
<evidence type="ECO:0000313" key="2">
    <source>
        <dbReference type="Proteomes" id="UP001181693"/>
    </source>
</evidence>